<name>A0A8H3Z1B3_VENIN</name>
<dbReference type="Proteomes" id="UP000447873">
    <property type="component" value="Unassembled WGS sequence"/>
</dbReference>
<dbReference type="EMBL" id="WNWS01000081">
    <property type="protein sequence ID" value="KAE9982015.1"/>
    <property type="molecule type" value="Genomic_DNA"/>
</dbReference>
<proteinExistence type="predicted"/>
<gene>
    <name evidence="1" type="ORF">EG328_011257</name>
</gene>
<evidence type="ECO:0000313" key="2">
    <source>
        <dbReference type="Proteomes" id="UP000447873"/>
    </source>
</evidence>
<comment type="caution">
    <text evidence="1">The sequence shown here is derived from an EMBL/GenBank/DDBJ whole genome shotgun (WGS) entry which is preliminary data.</text>
</comment>
<evidence type="ECO:0000313" key="1">
    <source>
        <dbReference type="EMBL" id="KAE9982015.1"/>
    </source>
</evidence>
<sequence length="320" mass="36243">MSPVSKALGLVTHGLTRHTFQHELLTKNQKFLASIPVIKAPYTQATTHQKNLNCFQYPELDEVTSGSTIQTPHSSIEKQARSSNGSSKFELHLPFKLNEQQEAIFHKFKAMTKNYDRAETLAKLGELDKSGFFKTSDDESEQALCIKHLSKYGGRYFTPAQMAIGEELGYALFKEMATNIEKHKMEAEKMKVAERVKEAEKIKASFSQGKFEHTKFEAFRCHVCFAENRFRMSQEHQLVAESGLGLRIAQSRRNTSGVIARRYSQDLNPKRIKRHAASLVLLQVYRAGHYSVVSVGSIVGVLAERRGMGDNAYLLDRRII</sequence>
<organism evidence="1 2">
    <name type="scientific">Venturia inaequalis</name>
    <name type="common">Apple scab fungus</name>
    <dbReference type="NCBI Taxonomy" id="5025"/>
    <lineage>
        <taxon>Eukaryota</taxon>
        <taxon>Fungi</taxon>
        <taxon>Dikarya</taxon>
        <taxon>Ascomycota</taxon>
        <taxon>Pezizomycotina</taxon>
        <taxon>Dothideomycetes</taxon>
        <taxon>Pleosporomycetidae</taxon>
        <taxon>Venturiales</taxon>
        <taxon>Venturiaceae</taxon>
        <taxon>Venturia</taxon>
    </lineage>
</organism>
<reference evidence="1 2" key="1">
    <citation type="submission" date="2018-12" db="EMBL/GenBank/DDBJ databases">
        <title>Venturia inaequalis Genome Resource.</title>
        <authorList>
            <person name="Lichtner F.J."/>
        </authorList>
    </citation>
    <scope>NUCLEOTIDE SEQUENCE [LARGE SCALE GENOMIC DNA]</scope>
    <source>
        <strain evidence="1 2">120213</strain>
    </source>
</reference>
<dbReference type="AlphaFoldDB" id="A0A8H3Z1B3"/>
<accession>A0A8H3Z1B3</accession>
<protein>
    <submittedName>
        <fullName evidence="1">Uncharacterized protein</fullName>
    </submittedName>
</protein>